<dbReference type="RefSeq" id="XP_014183811.1">
    <property type="nucleotide sequence ID" value="XM_014328336.1"/>
</dbReference>
<organism evidence="1 2">
    <name type="scientific">Trichosporon asahii var. asahii (strain ATCC 90039 / CBS 2479 / JCM 2466 / KCTC 7840 / NBRC 103889/ NCYC 2677 / UAMH 7654)</name>
    <name type="common">Yeast</name>
    <dbReference type="NCBI Taxonomy" id="1186058"/>
    <lineage>
        <taxon>Eukaryota</taxon>
        <taxon>Fungi</taxon>
        <taxon>Dikarya</taxon>
        <taxon>Basidiomycota</taxon>
        <taxon>Agaricomycotina</taxon>
        <taxon>Tremellomycetes</taxon>
        <taxon>Trichosporonales</taxon>
        <taxon>Trichosporonaceae</taxon>
        <taxon>Trichosporon</taxon>
    </lineage>
</organism>
<evidence type="ECO:0000313" key="1">
    <source>
        <dbReference type="EMBL" id="EJT52444.1"/>
    </source>
</evidence>
<dbReference type="KEGG" id="tasa:A1Q1_03960"/>
<dbReference type="Proteomes" id="UP000002748">
    <property type="component" value="Unassembled WGS sequence"/>
</dbReference>
<evidence type="ECO:0000313" key="2">
    <source>
        <dbReference type="Proteomes" id="UP000002748"/>
    </source>
</evidence>
<reference evidence="1 2" key="1">
    <citation type="journal article" date="2012" name="Eukaryot. Cell">
        <title>Draft genome sequence of CBS 2479, the standard type strain of Trichosporon asahii.</title>
        <authorList>
            <person name="Yang R.Y."/>
            <person name="Li H.T."/>
            <person name="Zhu H."/>
            <person name="Zhou G.P."/>
            <person name="Wang M."/>
            <person name="Wang L."/>
        </authorList>
    </citation>
    <scope>NUCLEOTIDE SEQUENCE [LARGE SCALE GENOMIC DNA]</scope>
    <source>
        <strain evidence="2">ATCC 90039 / CBS 2479 / JCM 2466 / KCTC 7840 / NCYC 2677 / UAMH 7654</strain>
    </source>
</reference>
<dbReference type="EMBL" id="ALBS01000025">
    <property type="protein sequence ID" value="EJT52444.1"/>
    <property type="molecule type" value="Genomic_DNA"/>
</dbReference>
<dbReference type="GeneID" id="25987473"/>
<dbReference type="VEuPathDB" id="FungiDB:A1Q1_03960"/>
<comment type="caution">
    <text evidence="1">The sequence shown here is derived from an EMBL/GenBank/DDBJ whole genome shotgun (WGS) entry which is preliminary data.</text>
</comment>
<proteinExistence type="predicted"/>
<name>J6F5W9_TRIAS</name>
<dbReference type="AlphaFoldDB" id="J6F5W9"/>
<gene>
    <name evidence="1" type="ORF">A1Q1_03960</name>
</gene>
<accession>J6F5W9</accession>
<dbReference type="HOGENOM" id="CLU_973821_0_0_1"/>
<sequence>MVRRPYVSPRREWSKVSANKKSSPQVTYNTHPHIVELIALFSDPSTRALFRLVCRSLRDYVDVRSVLPGGVLFEWHGNGTPCNLETTEKLPVFSPTTFEWDGKDAQIDVISRAPRVTIGGGTTIPYIEELLSYLPEHSPVTITHDGTGPPLNMDMLAPLYLDVDAVVRCQCSRHQPGAVFRHAATHLTVHFTLPALLGNQADSACSLLRGLWSPTIQLLQLCFESPDWPFEALIPSIFPHPIVNSNLHIQFHFAWWPGYNVVETADNLRILLASYFGISLDRVTEVIAVRPFPTMPKVTCAHLPERPYSR</sequence>
<protein>
    <submittedName>
        <fullName evidence="1">Uncharacterized protein</fullName>
    </submittedName>
</protein>